<dbReference type="Gene3D" id="3.90.980.10">
    <property type="entry name" value="DNA primase, catalytic core, N-terminal domain"/>
    <property type="match status" value="1"/>
</dbReference>
<dbReference type="HAMAP" id="MF_00974">
    <property type="entry name" value="DNA_primase_DnaG"/>
    <property type="match status" value="1"/>
</dbReference>
<keyword evidence="5 12" id="KW-0235">DNA replication</keyword>
<reference evidence="14 15" key="1">
    <citation type="journal article" date="2014" name="Genome Announc.">
        <title>Draft genome sequences of eight enterohepatic helicobacter species isolated from both laboratory and wild rodents.</title>
        <authorList>
            <person name="Sheh A."/>
            <person name="Shen Z."/>
            <person name="Fox J.G."/>
        </authorList>
    </citation>
    <scope>NUCLEOTIDE SEQUENCE [LARGE SCALE GENOMIC DNA]</scope>
    <source>
        <strain evidence="14 15">MIT-03-7007</strain>
    </source>
</reference>
<keyword evidence="11 12" id="KW-0804">Transcription</keyword>
<dbReference type="GO" id="GO:0006269">
    <property type="term" value="P:DNA replication, synthesis of primer"/>
    <property type="evidence" value="ECO:0007669"/>
    <property type="project" value="UniProtKB-UniRule"/>
</dbReference>
<dbReference type="NCBIfam" id="TIGR01391">
    <property type="entry name" value="dnaG"/>
    <property type="match status" value="1"/>
</dbReference>
<feature type="domain" description="Toprim" evidence="13">
    <location>
        <begin position="237"/>
        <end position="323"/>
    </location>
</feature>
<dbReference type="InterPro" id="IPR006295">
    <property type="entry name" value="DNA_primase_DnaG"/>
</dbReference>
<evidence type="ECO:0000256" key="12">
    <source>
        <dbReference type="HAMAP-Rule" id="MF_00974"/>
    </source>
</evidence>
<keyword evidence="7 12" id="KW-0863">Zinc-finger</keyword>
<dbReference type="InterPro" id="IPR006171">
    <property type="entry name" value="TOPRIM_dom"/>
</dbReference>
<feature type="zinc finger region" description="CHC2-type" evidence="12">
    <location>
        <begin position="35"/>
        <end position="59"/>
    </location>
</feature>
<gene>
    <name evidence="12 14" type="primary">dnaG</name>
    <name evidence="14" type="ORF">LS72_009560</name>
</gene>
<comment type="function">
    <text evidence="12">RNA polymerase that catalyzes the synthesis of short RNA molecules used as primers for DNA polymerase during DNA replication.</text>
</comment>
<dbReference type="GO" id="GO:0005737">
    <property type="term" value="C:cytoplasm"/>
    <property type="evidence" value="ECO:0007669"/>
    <property type="project" value="TreeGrafter"/>
</dbReference>
<dbReference type="SUPFAM" id="SSF56731">
    <property type="entry name" value="DNA primase core"/>
    <property type="match status" value="1"/>
</dbReference>
<comment type="domain">
    <text evidence="12">Contains an N-terminal zinc-binding domain, a central core domain that contains the primase activity, and a C-terminal DnaB-binding domain.</text>
</comment>
<keyword evidence="4 12" id="KW-0548">Nucleotidyltransferase</keyword>
<dbReference type="PANTHER" id="PTHR30313:SF2">
    <property type="entry name" value="DNA PRIMASE"/>
    <property type="match status" value="1"/>
</dbReference>
<evidence type="ECO:0000256" key="4">
    <source>
        <dbReference type="ARBA" id="ARBA00022695"/>
    </source>
</evidence>
<dbReference type="PROSITE" id="PS50880">
    <property type="entry name" value="TOPRIM"/>
    <property type="match status" value="1"/>
</dbReference>
<evidence type="ECO:0000256" key="10">
    <source>
        <dbReference type="ARBA" id="ARBA00023125"/>
    </source>
</evidence>
<keyword evidence="2 12" id="KW-0639">Primosome</keyword>
<dbReference type="GO" id="GO:1990077">
    <property type="term" value="C:primosome complex"/>
    <property type="evidence" value="ECO:0007669"/>
    <property type="project" value="UniProtKB-KW"/>
</dbReference>
<dbReference type="Pfam" id="PF08275">
    <property type="entry name" value="DNAG_N"/>
    <property type="match status" value="1"/>
</dbReference>
<dbReference type="Pfam" id="PF16730">
    <property type="entry name" value="DnaGprimase_HBD"/>
    <property type="match status" value="1"/>
</dbReference>
<keyword evidence="8 12" id="KW-0862">Zinc</keyword>
<dbReference type="Pfam" id="PF13155">
    <property type="entry name" value="Toprim_2"/>
    <property type="match status" value="1"/>
</dbReference>
<evidence type="ECO:0000256" key="8">
    <source>
        <dbReference type="ARBA" id="ARBA00022833"/>
    </source>
</evidence>
<dbReference type="EMBL" id="JRPC02000032">
    <property type="protein sequence ID" value="TLE13748.1"/>
    <property type="molecule type" value="Genomic_DNA"/>
</dbReference>
<protein>
    <recommendedName>
        <fullName evidence="12">DNA primase</fullName>
        <ecNumber evidence="12">2.7.7.101</ecNumber>
    </recommendedName>
</protein>
<dbReference type="RefSeq" id="WP_052087334.1">
    <property type="nucleotide sequence ID" value="NZ_JRPC02000032.1"/>
</dbReference>
<dbReference type="GO" id="GO:0003899">
    <property type="term" value="F:DNA-directed RNA polymerase activity"/>
    <property type="evidence" value="ECO:0007669"/>
    <property type="project" value="UniProtKB-UniRule"/>
</dbReference>
<dbReference type="SMART" id="SM00493">
    <property type="entry name" value="TOPRIM"/>
    <property type="match status" value="1"/>
</dbReference>
<dbReference type="Gene3D" id="1.10.860.10">
    <property type="entry name" value="DNAb Helicase, Chain A"/>
    <property type="match status" value="1"/>
</dbReference>
<dbReference type="SUPFAM" id="SSF57783">
    <property type="entry name" value="Zinc beta-ribbon"/>
    <property type="match status" value="1"/>
</dbReference>
<dbReference type="InterPro" id="IPR034151">
    <property type="entry name" value="TOPRIM_DnaG_bac"/>
</dbReference>
<evidence type="ECO:0000256" key="6">
    <source>
        <dbReference type="ARBA" id="ARBA00022723"/>
    </source>
</evidence>
<dbReference type="InterPro" id="IPR016136">
    <property type="entry name" value="DNA_helicase_N/primase_C"/>
</dbReference>
<evidence type="ECO:0000256" key="9">
    <source>
        <dbReference type="ARBA" id="ARBA00022842"/>
    </source>
</evidence>
<dbReference type="FunFam" id="3.90.580.10:FF:000001">
    <property type="entry name" value="DNA primase"/>
    <property type="match status" value="1"/>
</dbReference>
<dbReference type="InterPro" id="IPR030846">
    <property type="entry name" value="DnaG_bac"/>
</dbReference>
<evidence type="ECO:0000256" key="5">
    <source>
        <dbReference type="ARBA" id="ARBA00022705"/>
    </source>
</evidence>
<keyword evidence="1 12" id="KW-0240">DNA-directed RNA polymerase</keyword>
<dbReference type="Pfam" id="PF01807">
    <property type="entry name" value="Zn_ribbon_DnaG"/>
    <property type="match status" value="1"/>
</dbReference>
<keyword evidence="15" id="KW-1185">Reference proteome</keyword>
<evidence type="ECO:0000256" key="7">
    <source>
        <dbReference type="ARBA" id="ARBA00022771"/>
    </source>
</evidence>
<evidence type="ECO:0000313" key="14">
    <source>
        <dbReference type="EMBL" id="TLE13748.1"/>
    </source>
</evidence>
<dbReference type="SMART" id="SM00400">
    <property type="entry name" value="ZnF_CHCC"/>
    <property type="match status" value="1"/>
</dbReference>
<dbReference type="Gene3D" id="3.90.580.10">
    <property type="entry name" value="Zinc finger, CHC2-type domain"/>
    <property type="match status" value="1"/>
</dbReference>
<keyword evidence="10 12" id="KW-0238">DNA-binding</keyword>
<proteinExistence type="inferred from homology"/>
<dbReference type="GO" id="GO:0000428">
    <property type="term" value="C:DNA-directed RNA polymerase complex"/>
    <property type="evidence" value="ECO:0007669"/>
    <property type="project" value="UniProtKB-KW"/>
</dbReference>
<name>A0A4U8UFB9_9HELI</name>
<dbReference type="GO" id="GO:0008270">
    <property type="term" value="F:zinc ion binding"/>
    <property type="evidence" value="ECO:0007669"/>
    <property type="project" value="UniProtKB-UniRule"/>
</dbReference>
<dbReference type="InterPro" id="IPR002694">
    <property type="entry name" value="Znf_CHC2"/>
</dbReference>
<comment type="similarity">
    <text evidence="12">Belongs to the DnaG primase family.</text>
</comment>
<dbReference type="GO" id="GO:0003677">
    <property type="term" value="F:DNA binding"/>
    <property type="evidence" value="ECO:0007669"/>
    <property type="project" value="UniProtKB-KW"/>
</dbReference>
<dbReference type="CDD" id="cd03364">
    <property type="entry name" value="TOPRIM_DnaG_primases"/>
    <property type="match status" value="1"/>
</dbReference>
<evidence type="ECO:0000256" key="1">
    <source>
        <dbReference type="ARBA" id="ARBA00022478"/>
    </source>
</evidence>
<dbReference type="EC" id="2.7.7.101" evidence="12"/>
<evidence type="ECO:0000259" key="13">
    <source>
        <dbReference type="PROSITE" id="PS50880"/>
    </source>
</evidence>
<keyword evidence="6 12" id="KW-0479">Metal-binding</keyword>
<dbReference type="InterPro" id="IPR036977">
    <property type="entry name" value="DNA_primase_Znf_CHC2"/>
</dbReference>
<accession>A0A4U8UFB9</accession>
<dbReference type="InterPro" id="IPR037068">
    <property type="entry name" value="DNA_primase_core_N_sf"/>
</dbReference>
<dbReference type="AlphaFoldDB" id="A0A4U8UFB9"/>
<comment type="caution">
    <text evidence="14">The sequence shown here is derived from an EMBL/GenBank/DDBJ whole genome shotgun (WGS) entry which is preliminary data.</text>
</comment>
<organism evidence="14 15">
    <name type="scientific">Helicobacter apodemus</name>
    <dbReference type="NCBI Taxonomy" id="135569"/>
    <lineage>
        <taxon>Bacteria</taxon>
        <taxon>Pseudomonadati</taxon>
        <taxon>Campylobacterota</taxon>
        <taxon>Epsilonproteobacteria</taxon>
        <taxon>Campylobacterales</taxon>
        <taxon>Helicobacteraceae</taxon>
        <taxon>Helicobacter</taxon>
    </lineage>
</organism>
<dbReference type="InterPro" id="IPR050219">
    <property type="entry name" value="DnaG_primase"/>
</dbReference>
<comment type="catalytic activity">
    <reaction evidence="12">
        <text>ssDNA + n NTP = ssDNA/pppN(pN)n-1 hybrid + (n-1) diphosphate.</text>
        <dbReference type="EC" id="2.7.7.101"/>
    </reaction>
</comment>
<keyword evidence="9" id="KW-0460">Magnesium</keyword>
<dbReference type="InterPro" id="IPR013264">
    <property type="entry name" value="DNAG_N"/>
</dbReference>
<dbReference type="InterPro" id="IPR031988">
    <property type="entry name" value="DnaG_HBD"/>
</dbReference>
<dbReference type="Gene3D" id="3.40.1360.10">
    <property type="match status" value="1"/>
</dbReference>
<comment type="cofactor">
    <cofactor evidence="12">
        <name>Zn(2+)</name>
        <dbReference type="ChEBI" id="CHEBI:29105"/>
    </cofactor>
    <text evidence="12">Binds 1 zinc ion per monomer.</text>
</comment>
<evidence type="ECO:0000313" key="15">
    <source>
        <dbReference type="Proteomes" id="UP000029920"/>
    </source>
</evidence>
<keyword evidence="3 12" id="KW-0808">Transferase</keyword>
<dbReference type="PANTHER" id="PTHR30313">
    <property type="entry name" value="DNA PRIMASE"/>
    <property type="match status" value="1"/>
</dbReference>
<sequence>MVTNLEALKERIDIIEVLSKYLPLRKSGVNYTCNCPFHQERSPSFIISPQKQIYHCFGCGASGDAIKFLQEYKKLSFEEALEEIANDVNFTLIKTQAKPQYKGYEALKSLNDIFKEHLRAKENEKIMQYLFNRGLELEDLESFDIGLCPNTLPTEYKKELVELAIMYENNKSPFSNRITFGLRNATHKIVGFSARIHPYVNFINTAKYINSKESRIFNKSQILYNLSKARSEIVKQKSVYVVEGFMDCIALYKMGVRNCVATCGTAFNTHHLSNINRLKEDIHINLCFDNDEAGLMASKRALELLINQGFFNCSLSFLSGGFKDIGEILQKKAELQFKNIDGFSYFCLNGIKTAQTPKEKEQHINKIKAIIARQSNFYLKEELIAKAIDMLNLSPSFFTQSSKNNKNTSLEQSLLKTLLLDESLIEITLNCLDNEDLGEYAQDYESFVFKKVLTQKARDILLDESISTIPFAKFKHCVLELKRRYYKLQIEKAKAKRDIDSLILYTTKMHEFF</sequence>
<evidence type="ECO:0000256" key="2">
    <source>
        <dbReference type="ARBA" id="ARBA00022515"/>
    </source>
</evidence>
<dbReference type="Proteomes" id="UP000029920">
    <property type="component" value="Unassembled WGS sequence"/>
</dbReference>
<evidence type="ECO:0000256" key="11">
    <source>
        <dbReference type="ARBA" id="ARBA00023163"/>
    </source>
</evidence>
<evidence type="ECO:0000256" key="3">
    <source>
        <dbReference type="ARBA" id="ARBA00022679"/>
    </source>
</evidence>
<comment type="subunit">
    <text evidence="12">Monomer. Interacts with DnaB.</text>
</comment>